<dbReference type="AlphaFoldDB" id="A0A1J1IV60"/>
<protein>
    <submittedName>
        <fullName evidence="2">CLUMA_CG015501, isoform A</fullName>
    </submittedName>
</protein>
<sequence length="87" mass="9758">MKDHQGSKIETPGRVCYLEETKGLMLRIPVVPSNSCLGHKIDSKTMITLLGRENMMLLLFTTIFIAVIHSMVLNTVRYFSGGFLVTI</sequence>
<dbReference type="EMBL" id="CVRI01000057">
    <property type="protein sequence ID" value="CRL02425.1"/>
    <property type="molecule type" value="Genomic_DNA"/>
</dbReference>
<organism evidence="2 3">
    <name type="scientific">Clunio marinus</name>
    <dbReference type="NCBI Taxonomy" id="568069"/>
    <lineage>
        <taxon>Eukaryota</taxon>
        <taxon>Metazoa</taxon>
        <taxon>Ecdysozoa</taxon>
        <taxon>Arthropoda</taxon>
        <taxon>Hexapoda</taxon>
        <taxon>Insecta</taxon>
        <taxon>Pterygota</taxon>
        <taxon>Neoptera</taxon>
        <taxon>Endopterygota</taxon>
        <taxon>Diptera</taxon>
        <taxon>Nematocera</taxon>
        <taxon>Chironomoidea</taxon>
        <taxon>Chironomidae</taxon>
        <taxon>Clunio</taxon>
    </lineage>
</organism>
<keyword evidence="1" id="KW-1133">Transmembrane helix</keyword>
<keyword evidence="1" id="KW-0812">Transmembrane</keyword>
<keyword evidence="3" id="KW-1185">Reference proteome</keyword>
<keyword evidence="1" id="KW-0472">Membrane</keyword>
<proteinExistence type="predicted"/>
<accession>A0A1J1IV60</accession>
<gene>
    <name evidence="2" type="ORF">CLUMA_CG015501</name>
</gene>
<evidence type="ECO:0000313" key="2">
    <source>
        <dbReference type="EMBL" id="CRL02425.1"/>
    </source>
</evidence>
<name>A0A1J1IV60_9DIPT</name>
<dbReference type="Proteomes" id="UP000183832">
    <property type="component" value="Unassembled WGS sequence"/>
</dbReference>
<feature type="transmembrane region" description="Helical" evidence="1">
    <location>
        <begin position="56"/>
        <end position="79"/>
    </location>
</feature>
<evidence type="ECO:0000313" key="3">
    <source>
        <dbReference type="Proteomes" id="UP000183832"/>
    </source>
</evidence>
<evidence type="ECO:0000256" key="1">
    <source>
        <dbReference type="SAM" id="Phobius"/>
    </source>
</evidence>
<reference evidence="2 3" key="1">
    <citation type="submission" date="2015-04" db="EMBL/GenBank/DDBJ databases">
        <authorList>
            <person name="Syromyatnikov M.Y."/>
            <person name="Popov V.N."/>
        </authorList>
    </citation>
    <scope>NUCLEOTIDE SEQUENCE [LARGE SCALE GENOMIC DNA]</scope>
</reference>